<feature type="compositionally biased region" description="Low complexity" evidence="1">
    <location>
        <begin position="1"/>
        <end position="17"/>
    </location>
</feature>
<organism evidence="2 3">
    <name type="scientific">Halocaridina rubra</name>
    <name type="common">Hawaiian red shrimp</name>
    <dbReference type="NCBI Taxonomy" id="373956"/>
    <lineage>
        <taxon>Eukaryota</taxon>
        <taxon>Metazoa</taxon>
        <taxon>Ecdysozoa</taxon>
        <taxon>Arthropoda</taxon>
        <taxon>Crustacea</taxon>
        <taxon>Multicrustacea</taxon>
        <taxon>Malacostraca</taxon>
        <taxon>Eumalacostraca</taxon>
        <taxon>Eucarida</taxon>
        <taxon>Decapoda</taxon>
        <taxon>Pleocyemata</taxon>
        <taxon>Caridea</taxon>
        <taxon>Atyoidea</taxon>
        <taxon>Atyidae</taxon>
        <taxon>Halocaridina</taxon>
    </lineage>
</organism>
<reference evidence="2 3" key="1">
    <citation type="submission" date="2023-11" db="EMBL/GenBank/DDBJ databases">
        <title>Halocaridina rubra genome assembly.</title>
        <authorList>
            <person name="Smith C."/>
        </authorList>
    </citation>
    <scope>NUCLEOTIDE SEQUENCE [LARGE SCALE GENOMIC DNA]</scope>
    <source>
        <strain evidence="2">EP-1</strain>
        <tissue evidence="2">Whole</tissue>
    </source>
</reference>
<feature type="region of interest" description="Disordered" evidence="1">
    <location>
        <begin position="1"/>
        <end position="24"/>
    </location>
</feature>
<dbReference type="EMBL" id="JAXCGZ010000040">
    <property type="protein sequence ID" value="KAK7086932.1"/>
    <property type="molecule type" value="Genomic_DNA"/>
</dbReference>
<evidence type="ECO:0000313" key="3">
    <source>
        <dbReference type="Proteomes" id="UP001381693"/>
    </source>
</evidence>
<name>A0AAN9AHC7_HALRR</name>
<evidence type="ECO:0000313" key="2">
    <source>
        <dbReference type="EMBL" id="KAK7086932.1"/>
    </source>
</evidence>
<comment type="caution">
    <text evidence="2">The sequence shown here is derived from an EMBL/GenBank/DDBJ whole genome shotgun (WGS) entry which is preliminary data.</text>
</comment>
<dbReference type="AlphaFoldDB" id="A0AAN9AHC7"/>
<keyword evidence="3" id="KW-1185">Reference proteome</keyword>
<feature type="compositionally biased region" description="Gly residues" evidence="1">
    <location>
        <begin position="68"/>
        <end position="82"/>
    </location>
</feature>
<accession>A0AAN9AHC7</accession>
<dbReference type="Proteomes" id="UP001381693">
    <property type="component" value="Unassembled WGS sequence"/>
</dbReference>
<protein>
    <submittedName>
        <fullName evidence="2">Uncharacterized protein</fullName>
    </submittedName>
</protein>
<evidence type="ECO:0000256" key="1">
    <source>
        <dbReference type="SAM" id="MobiDB-lite"/>
    </source>
</evidence>
<proteinExistence type="predicted"/>
<sequence>MSGLHSGEVSSVPEPSGGVSGDGGVNFVCGFSSHRDFCESPTCFSDDDVDGPDSDDVRSEGGTSLVQGGDGGCGDSGIGGGDVSHASYEKKGTNEKESPTGIKVLDKRGSKLSAKAITGETLNLGQEQIRSLPVTASNYAQLHTAQRRYLEEPCGTIAQLKKPVHKLDV</sequence>
<feature type="compositionally biased region" description="Basic and acidic residues" evidence="1">
    <location>
        <begin position="87"/>
        <end position="102"/>
    </location>
</feature>
<feature type="region of interest" description="Disordered" evidence="1">
    <location>
        <begin position="42"/>
        <end position="102"/>
    </location>
</feature>
<feature type="compositionally biased region" description="Acidic residues" evidence="1">
    <location>
        <begin position="45"/>
        <end position="54"/>
    </location>
</feature>
<gene>
    <name evidence="2" type="ORF">SK128_006934</name>
</gene>